<evidence type="ECO:0000256" key="2">
    <source>
        <dbReference type="ARBA" id="ARBA00022692"/>
    </source>
</evidence>
<proteinExistence type="predicted"/>
<dbReference type="PROSITE" id="PS51503">
    <property type="entry name" value="HIG1"/>
    <property type="match status" value="1"/>
</dbReference>
<gene>
    <name evidence="6" type="ORF">FisN_34Hu034</name>
</gene>
<organism evidence="6 7">
    <name type="scientific">Fistulifera solaris</name>
    <name type="common">Oleaginous diatom</name>
    <dbReference type="NCBI Taxonomy" id="1519565"/>
    <lineage>
        <taxon>Eukaryota</taxon>
        <taxon>Sar</taxon>
        <taxon>Stramenopiles</taxon>
        <taxon>Ochrophyta</taxon>
        <taxon>Bacillariophyta</taxon>
        <taxon>Bacillariophyceae</taxon>
        <taxon>Bacillariophycidae</taxon>
        <taxon>Naviculales</taxon>
        <taxon>Naviculaceae</taxon>
        <taxon>Fistulifera</taxon>
    </lineage>
</organism>
<dbReference type="AlphaFoldDB" id="A0A1Z5JB89"/>
<name>A0A1Z5JB89_FISSO</name>
<evidence type="ECO:0000256" key="4">
    <source>
        <dbReference type="ARBA" id="ARBA00023136"/>
    </source>
</evidence>
<protein>
    <recommendedName>
        <fullName evidence="5">HIG1 domain-containing protein</fullName>
    </recommendedName>
</protein>
<dbReference type="OrthoDB" id="36576at2759"/>
<feature type="domain" description="HIG1" evidence="5">
    <location>
        <begin position="114"/>
        <end position="205"/>
    </location>
</feature>
<reference evidence="6 7" key="1">
    <citation type="journal article" date="2015" name="Plant Cell">
        <title>Oil accumulation by the oleaginous diatom Fistulifera solaris as revealed by the genome and transcriptome.</title>
        <authorList>
            <person name="Tanaka T."/>
            <person name="Maeda Y."/>
            <person name="Veluchamy A."/>
            <person name="Tanaka M."/>
            <person name="Abida H."/>
            <person name="Marechal E."/>
            <person name="Bowler C."/>
            <person name="Muto M."/>
            <person name="Sunaga Y."/>
            <person name="Tanaka M."/>
            <person name="Yoshino T."/>
            <person name="Taniguchi T."/>
            <person name="Fukuda Y."/>
            <person name="Nemoto M."/>
            <person name="Matsumoto M."/>
            <person name="Wong P.S."/>
            <person name="Aburatani S."/>
            <person name="Fujibuchi W."/>
        </authorList>
    </citation>
    <scope>NUCLEOTIDE SEQUENCE [LARGE SCALE GENOMIC DNA]</scope>
    <source>
        <strain evidence="6 7">JPCC DA0580</strain>
    </source>
</reference>
<evidence type="ECO:0000256" key="3">
    <source>
        <dbReference type="ARBA" id="ARBA00022989"/>
    </source>
</evidence>
<dbReference type="InParanoid" id="A0A1Z5JB89"/>
<dbReference type="InterPro" id="IPR007667">
    <property type="entry name" value="Hypoxia_induced_domain"/>
</dbReference>
<dbReference type="Proteomes" id="UP000198406">
    <property type="component" value="Unassembled WGS sequence"/>
</dbReference>
<comment type="subcellular location">
    <subcellularLocation>
        <location evidence="1">Mitochondrion</location>
    </subcellularLocation>
</comment>
<comment type="caution">
    <text evidence="6">The sequence shown here is derived from an EMBL/GenBank/DDBJ whole genome shotgun (WGS) entry which is preliminary data.</text>
</comment>
<evidence type="ECO:0000256" key="1">
    <source>
        <dbReference type="ARBA" id="ARBA00004173"/>
    </source>
</evidence>
<keyword evidence="7" id="KW-1185">Reference proteome</keyword>
<dbReference type="EMBL" id="BDSP01000038">
    <property type="protein sequence ID" value="GAX11245.1"/>
    <property type="molecule type" value="Genomic_DNA"/>
</dbReference>
<evidence type="ECO:0000313" key="6">
    <source>
        <dbReference type="EMBL" id="GAX11245.1"/>
    </source>
</evidence>
<keyword evidence="2" id="KW-0812">Transmembrane</keyword>
<evidence type="ECO:0000259" key="5">
    <source>
        <dbReference type="PROSITE" id="PS51503"/>
    </source>
</evidence>
<keyword evidence="4" id="KW-0472">Membrane</keyword>
<dbReference type="GO" id="GO:0005739">
    <property type="term" value="C:mitochondrion"/>
    <property type="evidence" value="ECO:0007669"/>
    <property type="project" value="UniProtKB-SubCell"/>
</dbReference>
<sequence>MVSLTPIERSQEVATDATNEGLLNGFFTLVPSTAAVYWATQNIPAFRARTNLQSRTAMALMPALFVFAFTSEHKLTHRMKQVAYESQHSRETVQWAEQQLSQQPAITVTQLYERSIAESGVCIVPTLRWHHRFLNYANEHPIQVLSSLAVPTVGYIFYGRSGKEHLALSSKIMHTRVFGQFATLLLLLSVMGLKEFMDRNGKYITEQDAHERVQEMHRMRAEWLQQLQRDQKEETK</sequence>
<accession>A0A1Z5JB89</accession>
<evidence type="ECO:0000313" key="7">
    <source>
        <dbReference type="Proteomes" id="UP000198406"/>
    </source>
</evidence>
<keyword evidence="3" id="KW-1133">Transmembrane helix</keyword>